<proteinExistence type="predicted"/>
<feature type="compositionally biased region" description="Pro residues" evidence="1">
    <location>
        <begin position="460"/>
        <end position="479"/>
    </location>
</feature>
<keyword evidence="4" id="KW-1185">Reference proteome</keyword>
<dbReference type="EMBL" id="VDEP01000443">
    <property type="protein sequence ID" value="KAA1079931.1"/>
    <property type="molecule type" value="Genomic_DNA"/>
</dbReference>
<name>A0A5B0LLT3_PUCGR</name>
<feature type="region of interest" description="Disordered" evidence="1">
    <location>
        <begin position="39"/>
        <end position="58"/>
    </location>
</feature>
<feature type="compositionally biased region" description="Basic and acidic residues" evidence="1">
    <location>
        <begin position="230"/>
        <end position="242"/>
    </location>
</feature>
<protein>
    <submittedName>
        <fullName evidence="2">Uncharacterized protein</fullName>
    </submittedName>
</protein>
<evidence type="ECO:0000313" key="4">
    <source>
        <dbReference type="Proteomes" id="UP000324748"/>
    </source>
</evidence>
<feature type="compositionally biased region" description="Basic residues" evidence="1">
    <location>
        <begin position="203"/>
        <end position="212"/>
    </location>
</feature>
<dbReference type="Proteomes" id="UP000325313">
    <property type="component" value="Unassembled WGS sequence"/>
</dbReference>
<sequence length="532" mass="59875">MEHHHLFQQQQINLNLDPHLIKLTYHQHIDQSLLNQQHHKPLTSQQHQHNNQQQQQQTISEELLTKEQPETNDFNTETIKLEPQEDHQSILQPLEIILPTNRFLFPESEQSFTFHPTQLQHIHRIRQENQTSTIQPRSHHVVSIGKIPSAPGTQTGKPFDDGFTFLIPPSPPSKNSNLHDQSIQSVGLPQLDPNLLQSSSNLPRRRVGRPRKNPINYNDSRCSTQSKQINDLEKKVQDKKPVMELSSQRVDDKLRNPRLSDGSGHPARVISGSKPADPEASTTSAIPDRTGPSPMSRKKEPWMSELKSIYASNLSKRSPADLLVPYPKVGDTYKTVEGFKGACLLASWPAGHDMHVRNHYKADLWERCVFTCRHDRSPPKGLSCPFKIVAMGDKTNGNRSQPVEEWKVIKSHLVHRNHPVGPGMFDPLGKRSYRKRAAGDDLNETTTNTSLQPPKKRGRPPLPPVRTQIPPRPKPPPSVSFPAPTAQTEWSRLSLSPSSSDSASSASDVYSPNASSNSSALENIEPSRLRVK</sequence>
<dbReference type="EMBL" id="VSWC01000196">
    <property type="protein sequence ID" value="KAA1065512.1"/>
    <property type="molecule type" value="Genomic_DNA"/>
</dbReference>
<feature type="region of interest" description="Disordered" evidence="1">
    <location>
        <begin position="436"/>
        <end position="532"/>
    </location>
</feature>
<feature type="region of interest" description="Disordered" evidence="1">
    <location>
        <begin position="190"/>
        <end position="300"/>
    </location>
</feature>
<feature type="compositionally biased region" description="Low complexity" evidence="1">
    <location>
        <begin position="45"/>
        <end position="57"/>
    </location>
</feature>
<accession>A0A5B0LLT3</accession>
<evidence type="ECO:0000313" key="2">
    <source>
        <dbReference type="EMBL" id="KAA1065512.1"/>
    </source>
</evidence>
<evidence type="ECO:0000313" key="3">
    <source>
        <dbReference type="EMBL" id="KAA1079931.1"/>
    </source>
</evidence>
<evidence type="ECO:0000313" key="5">
    <source>
        <dbReference type="Proteomes" id="UP000325313"/>
    </source>
</evidence>
<feature type="compositionally biased region" description="Low complexity" evidence="1">
    <location>
        <begin position="480"/>
        <end position="512"/>
    </location>
</feature>
<feature type="compositionally biased region" description="Polar residues" evidence="1">
    <location>
        <begin position="215"/>
        <end position="229"/>
    </location>
</feature>
<dbReference type="AlphaFoldDB" id="A0A5B0LLT3"/>
<gene>
    <name evidence="2" type="ORF">PGT21_001403</name>
    <name evidence="3" type="ORF">PGTUg99_006763</name>
</gene>
<organism evidence="2 4">
    <name type="scientific">Puccinia graminis f. sp. tritici</name>
    <dbReference type="NCBI Taxonomy" id="56615"/>
    <lineage>
        <taxon>Eukaryota</taxon>
        <taxon>Fungi</taxon>
        <taxon>Dikarya</taxon>
        <taxon>Basidiomycota</taxon>
        <taxon>Pucciniomycotina</taxon>
        <taxon>Pucciniomycetes</taxon>
        <taxon>Pucciniales</taxon>
        <taxon>Pucciniaceae</taxon>
        <taxon>Puccinia</taxon>
    </lineage>
</organism>
<comment type="caution">
    <text evidence="2">The sequence shown here is derived from an EMBL/GenBank/DDBJ whole genome shotgun (WGS) entry which is preliminary data.</text>
</comment>
<dbReference type="Proteomes" id="UP000324748">
    <property type="component" value="Unassembled WGS sequence"/>
</dbReference>
<reference evidence="4 5" key="1">
    <citation type="submission" date="2019-05" db="EMBL/GenBank/DDBJ databases">
        <title>Emergence of the Ug99 lineage of the wheat stem rust pathogen through somatic hybridization.</title>
        <authorList>
            <person name="Li F."/>
            <person name="Upadhyaya N.M."/>
            <person name="Sperschneider J."/>
            <person name="Matny O."/>
            <person name="Nguyen-Phuc H."/>
            <person name="Mago R."/>
            <person name="Raley C."/>
            <person name="Miller M.E."/>
            <person name="Silverstein K.A.T."/>
            <person name="Henningsen E."/>
            <person name="Hirsch C.D."/>
            <person name="Visser B."/>
            <person name="Pretorius Z.A."/>
            <person name="Steffenson B.J."/>
            <person name="Schwessinger B."/>
            <person name="Dodds P.N."/>
            <person name="Figueroa M."/>
        </authorList>
    </citation>
    <scope>NUCLEOTIDE SEQUENCE [LARGE SCALE GENOMIC DNA]</scope>
    <source>
        <strain evidence="2">21-0</strain>
        <strain evidence="3 5">Ug99</strain>
    </source>
</reference>
<dbReference type="OrthoDB" id="2500155at2759"/>
<evidence type="ECO:0000256" key="1">
    <source>
        <dbReference type="SAM" id="MobiDB-lite"/>
    </source>
</evidence>